<organism evidence="2 3">
    <name type="scientific">Candidatus Methylospira mobilis</name>
    <dbReference type="NCBI Taxonomy" id="1808979"/>
    <lineage>
        <taxon>Bacteria</taxon>
        <taxon>Pseudomonadati</taxon>
        <taxon>Pseudomonadota</taxon>
        <taxon>Gammaproteobacteria</taxon>
        <taxon>Methylococcales</taxon>
        <taxon>Methylococcaceae</taxon>
        <taxon>Candidatus Methylospira</taxon>
    </lineage>
</organism>
<dbReference type="Proteomes" id="UP000325755">
    <property type="component" value="Chromosome"/>
</dbReference>
<dbReference type="EMBL" id="CP044205">
    <property type="protein sequence ID" value="QFY44145.1"/>
    <property type="molecule type" value="Genomic_DNA"/>
</dbReference>
<dbReference type="InterPro" id="IPR036061">
    <property type="entry name" value="CheW-like_dom_sf"/>
</dbReference>
<gene>
    <name evidence="2" type="ORF">F6R98_17140</name>
</gene>
<dbReference type="InterPro" id="IPR002545">
    <property type="entry name" value="CheW-lke_dom"/>
</dbReference>
<dbReference type="GO" id="GO:0007165">
    <property type="term" value="P:signal transduction"/>
    <property type="evidence" value="ECO:0007669"/>
    <property type="project" value="InterPro"/>
</dbReference>
<dbReference type="Gene3D" id="2.30.30.40">
    <property type="entry name" value="SH3 Domains"/>
    <property type="match status" value="1"/>
</dbReference>
<dbReference type="PANTHER" id="PTHR22617">
    <property type="entry name" value="CHEMOTAXIS SENSOR HISTIDINE KINASE-RELATED"/>
    <property type="match status" value="1"/>
</dbReference>
<accession>A0A5Q0BJU0</accession>
<dbReference type="GO" id="GO:0006935">
    <property type="term" value="P:chemotaxis"/>
    <property type="evidence" value="ECO:0007669"/>
    <property type="project" value="InterPro"/>
</dbReference>
<dbReference type="KEGG" id="mmob:F6R98_17140"/>
<dbReference type="SUPFAM" id="SSF50341">
    <property type="entry name" value="CheW-like"/>
    <property type="match status" value="1"/>
</dbReference>
<proteinExistence type="predicted"/>
<dbReference type="GO" id="GO:0005829">
    <property type="term" value="C:cytosol"/>
    <property type="evidence" value="ECO:0007669"/>
    <property type="project" value="TreeGrafter"/>
</dbReference>
<protein>
    <submittedName>
        <fullName evidence="2">Purine-binding chemotaxis protein CheW</fullName>
    </submittedName>
</protein>
<keyword evidence="3" id="KW-1185">Reference proteome</keyword>
<sequence>MANEPGDMPETSLPAPEIDGVAVTCECPSWSLMPQGDEARRILEARAQLFARKPVKVQEEERSQFVCFRLGASESYGVAYDYLEEVTNAMDITPVPCTPPVIAGVVNYRGELLTLLDLKRFFHIKSGEDNESKAVVVVKAGGVRVGLVVDAVEGNEEFAPARLAPPLSLMGAANRIYVQGIHQGRVTMLNIGALLADPALQVDESVS</sequence>
<name>A0A5Q0BJU0_9GAMM</name>
<dbReference type="InParanoid" id="A0A5Q0BJU0"/>
<reference evidence="2 3" key="1">
    <citation type="submission" date="2019-09" db="EMBL/GenBank/DDBJ databases">
        <title>Ecophysiology of the spiral-shaped methanotroph Methylospira mobilis as revealed by the complete genome sequence.</title>
        <authorList>
            <person name="Oshkin I.Y."/>
            <person name="Dedysh S.N."/>
            <person name="Miroshnikov K."/>
            <person name="Danilova O.V."/>
            <person name="Hakobyan A."/>
            <person name="Liesack W."/>
        </authorList>
    </citation>
    <scope>NUCLEOTIDE SEQUENCE [LARGE SCALE GENOMIC DNA]</scope>
    <source>
        <strain evidence="2 3">Shm1</strain>
    </source>
</reference>
<dbReference type="AlphaFoldDB" id="A0A5Q0BJU0"/>
<feature type="domain" description="CheW-like" evidence="1">
    <location>
        <begin position="62"/>
        <end position="201"/>
    </location>
</feature>
<dbReference type="Gene3D" id="2.40.50.180">
    <property type="entry name" value="CheA-289, Domain 4"/>
    <property type="match status" value="1"/>
</dbReference>
<dbReference type="Pfam" id="PF01584">
    <property type="entry name" value="CheW"/>
    <property type="match status" value="1"/>
</dbReference>
<dbReference type="InterPro" id="IPR039315">
    <property type="entry name" value="CheW"/>
</dbReference>
<dbReference type="RefSeq" id="WP_153250113.1">
    <property type="nucleotide sequence ID" value="NZ_CP135727.1"/>
</dbReference>
<evidence type="ECO:0000313" key="2">
    <source>
        <dbReference type="EMBL" id="QFY44145.1"/>
    </source>
</evidence>
<dbReference type="SMART" id="SM00260">
    <property type="entry name" value="CheW"/>
    <property type="match status" value="1"/>
</dbReference>
<evidence type="ECO:0000313" key="3">
    <source>
        <dbReference type="Proteomes" id="UP000325755"/>
    </source>
</evidence>
<evidence type="ECO:0000259" key="1">
    <source>
        <dbReference type="PROSITE" id="PS50851"/>
    </source>
</evidence>
<dbReference type="OrthoDB" id="9790406at2"/>
<dbReference type="PANTHER" id="PTHR22617:SF23">
    <property type="entry name" value="CHEMOTAXIS PROTEIN CHEW"/>
    <property type="match status" value="1"/>
</dbReference>
<dbReference type="PROSITE" id="PS50851">
    <property type="entry name" value="CHEW"/>
    <property type="match status" value="1"/>
</dbReference>